<reference evidence="1" key="1">
    <citation type="journal article" date="2020" name="Stud. Mycol.">
        <title>101 Dothideomycetes genomes: a test case for predicting lifestyles and emergence of pathogens.</title>
        <authorList>
            <person name="Haridas S."/>
            <person name="Albert R."/>
            <person name="Binder M."/>
            <person name="Bloem J."/>
            <person name="Labutti K."/>
            <person name="Salamov A."/>
            <person name="Andreopoulos B."/>
            <person name="Baker S."/>
            <person name="Barry K."/>
            <person name="Bills G."/>
            <person name="Bluhm B."/>
            <person name="Cannon C."/>
            <person name="Castanera R."/>
            <person name="Culley D."/>
            <person name="Daum C."/>
            <person name="Ezra D."/>
            <person name="Gonzalez J."/>
            <person name="Henrissat B."/>
            <person name="Kuo A."/>
            <person name="Liang C."/>
            <person name="Lipzen A."/>
            <person name="Lutzoni F."/>
            <person name="Magnuson J."/>
            <person name="Mondo S."/>
            <person name="Nolan M."/>
            <person name="Ohm R."/>
            <person name="Pangilinan J."/>
            <person name="Park H.-J."/>
            <person name="Ramirez L."/>
            <person name="Alfaro M."/>
            <person name="Sun H."/>
            <person name="Tritt A."/>
            <person name="Yoshinaga Y."/>
            <person name="Zwiers L.-H."/>
            <person name="Turgeon B."/>
            <person name="Goodwin S."/>
            <person name="Spatafora J."/>
            <person name="Crous P."/>
            <person name="Grigoriev I."/>
        </authorList>
    </citation>
    <scope>NUCLEOTIDE SEQUENCE</scope>
    <source>
        <strain evidence="1">CBS 122367</strain>
    </source>
</reference>
<protein>
    <submittedName>
        <fullName evidence="1">Uncharacterized protein</fullName>
    </submittedName>
</protein>
<accession>A0A6G1JC21</accession>
<keyword evidence="2" id="KW-1185">Reference proteome</keyword>
<sequence>MGLGSCGSLGFFAARYASDWTSHCIFQRYEGCCHCRIRQVAACLSTSNQRVRSQSMSLSPIRTAIGQWPYSQLSTRSYSLKMISSDVLFIPHDRRPHLNHCGAPFAVRSSK</sequence>
<proteinExistence type="predicted"/>
<gene>
    <name evidence="1" type="ORF">K458DRAFT_175547</name>
</gene>
<dbReference type="Proteomes" id="UP000799291">
    <property type="component" value="Unassembled WGS sequence"/>
</dbReference>
<evidence type="ECO:0000313" key="2">
    <source>
        <dbReference type="Proteomes" id="UP000799291"/>
    </source>
</evidence>
<name>A0A6G1JC21_9PLEO</name>
<dbReference type="EMBL" id="MU005574">
    <property type="protein sequence ID" value="KAF2688114.1"/>
    <property type="molecule type" value="Genomic_DNA"/>
</dbReference>
<organism evidence="1 2">
    <name type="scientific">Lentithecium fluviatile CBS 122367</name>
    <dbReference type="NCBI Taxonomy" id="1168545"/>
    <lineage>
        <taxon>Eukaryota</taxon>
        <taxon>Fungi</taxon>
        <taxon>Dikarya</taxon>
        <taxon>Ascomycota</taxon>
        <taxon>Pezizomycotina</taxon>
        <taxon>Dothideomycetes</taxon>
        <taxon>Pleosporomycetidae</taxon>
        <taxon>Pleosporales</taxon>
        <taxon>Massarineae</taxon>
        <taxon>Lentitheciaceae</taxon>
        <taxon>Lentithecium</taxon>
    </lineage>
</organism>
<evidence type="ECO:0000313" key="1">
    <source>
        <dbReference type="EMBL" id="KAF2688114.1"/>
    </source>
</evidence>
<dbReference type="AlphaFoldDB" id="A0A6G1JC21"/>